<protein>
    <submittedName>
        <fullName evidence="1">Uncharacterized protein</fullName>
    </submittedName>
</protein>
<dbReference type="Proteomes" id="UP000007718">
    <property type="component" value="Plasmid pDEIPR02"/>
</dbReference>
<name>F0RQP3_DEIPM</name>
<sequence length="93" mass="10769">MARMSKLQLMEAALERTRSLPSMGKEWVDSDIQLLQQSARGVSFDLTQRTRADDTGAYYERRLFIDQGVLMGDLNGCLIDENFRLQYDDWTTD</sequence>
<reference evidence="1 2" key="2">
    <citation type="journal article" date="2012" name="Stand. Genomic Sci.">
        <title>Complete genome sequence of the orange-red pigmented, radioresistant Deinococcus proteolyticus type strain (MRP(T)).</title>
        <authorList>
            <person name="Copeland A."/>
            <person name="Zeytun A."/>
            <person name="Yassawong M."/>
            <person name="Nolan M."/>
            <person name="Lucas S."/>
            <person name="Hammon N."/>
            <person name="Deshpande S."/>
            <person name="Cheng J.F."/>
            <person name="Han C."/>
            <person name="Tapia R."/>
            <person name="Goodwin L.A."/>
            <person name="Pitluck S."/>
            <person name="Mavromatis K."/>
            <person name="Liolios K."/>
            <person name="Pagani I."/>
            <person name="Ivanova N."/>
            <person name="Mikhailova N."/>
            <person name="Pati A."/>
            <person name="Chen A."/>
            <person name="Palaniappan K."/>
            <person name="Land M."/>
            <person name="Hauser L."/>
            <person name="Jeffries C.D."/>
            <person name="Brambilla E.M."/>
            <person name="Rohde M."/>
            <person name="Sikorski J."/>
            <person name="Pukall R."/>
            <person name="Goker M."/>
            <person name="Detter J.C."/>
            <person name="Woyke T."/>
            <person name="Bristow J."/>
            <person name="Eisen J.A."/>
            <person name="Markowitz V."/>
            <person name="Hugenholtz P."/>
            <person name="Kyrpides N.C."/>
            <person name="Klenk H.P."/>
            <person name="Lapidus A."/>
        </authorList>
    </citation>
    <scope>NUCLEOTIDE SEQUENCE [LARGE SCALE GENOMIC DNA]</scope>
    <source>
        <strain evidence="2">ATCC 35074 / DSM 20540 / JCM 6276 / NBRC 101906 / NCIMB 13154 / VKM Ac-1939 / CCM 2703 / MRP</strain>
        <plasmid evidence="2">Plasmid pDEIPR02</plasmid>
    </source>
</reference>
<organism evidence="1 2">
    <name type="scientific">Deinococcus proteolyticus (strain ATCC 35074 / DSM 20540 / JCM 6276 / NBRC 101906 / NCIMB 13154 / VKM Ac-1939 / CCM 2703 / MRP)</name>
    <dbReference type="NCBI Taxonomy" id="693977"/>
    <lineage>
        <taxon>Bacteria</taxon>
        <taxon>Thermotogati</taxon>
        <taxon>Deinococcota</taxon>
        <taxon>Deinococci</taxon>
        <taxon>Deinococcales</taxon>
        <taxon>Deinococcaceae</taxon>
        <taxon>Deinococcus</taxon>
    </lineage>
</organism>
<dbReference type="AlphaFoldDB" id="F0RQP3"/>
<keyword evidence="2" id="KW-1185">Reference proteome</keyword>
<accession>F0RQP3</accession>
<evidence type="ECO:0000313" key="1">
    <source>
        <dbReference type="EMBL" id="ADY27602.1"/>
    </source>
</evidence>
<dbReference type="EMBL" id="CP002538">
    <property type="protein sequence ID" value="ADY27602.1"/>
    <property type="molecule type" value="Genomic_DNA"/>
</dbReference>
<geneLocation type="plasmid" evidence="1 2">
    <name>pDEIPR02</name>
</geneLocation>
<gene>
    <name evidence="1" type="ordered locus">Deipr_2485</name>
</gene>
<proteinExistence type="predicted"/>
<dbReference type="HOGENOM" id="CLU_2394852_0_0_0"/>
<dbReference type="KEGG" id="dpt:Deipr_2485"/>
<evidence type="ECO:0000313" key="2">
    <source>
        <dbReference type="Proteomes" id="UP000007718"/>
    </source>
</evidence>
<keyword evidence="1" id="KW-0614">Plasmid</keyword>
<reference evidence="2" key="1">
    <citation type="submission" date="2011-02" db="EMBL/GenBank/DDBJ databases">
        <title>The complete sequence of plasmid2 of Deinococcus proteolyticus DSM 20540.</title>
        <authorList>
            <consortium name="US DOE Joint Genome Institute (JGI-PGF)"/>
            <person name="Lucas S."/>
            <person name="Copeland A."/>
            <person name="Lapidus A."/>
            <person name="Bruce D."/>
            <person name="Goodwin L."/>
            <person name="Pitluck S."/>
            <person name="Kyrpides N."/>
            <person name="Mavromatis K."/>
            <person name="Pagani I."/>
            <person name="Ivanova N."/>
            <person name="Ovchinnikova G."/>
            <person name="Zeytun A."/>
            <person name="Detter J.C."/>
            <person name="Han C."/>
            <person name="Land M."/>
            <person name="Hauser L."/>
            <person name="Markowitz V."/>
            <person name="Cheng J.-F."/>
            <person name="Hugenholtz P."/>
            <person name="Woyke T."/>
            <person name="Wu D."/>
            <person name="Pukall R."/>
            <person name="Steenblock K."/>
            <person name="Brambilla E."/>
            <person name="Klenk H.-P."/>
            <person name="Eisen J.A."/>
        </authorList>
    </citation>
    <scope>NUCLEOTIDE SEQUENCE [LARGE SCALE GENOMIC DNA]</scope>
    <source>
        <strain evidence="2">ATCC 35074 / DSM 20540 / JCM 6276 / NBRC 101906 / NCIMB 13154 / VKM Ac-1939 / CCM 2703 / MRP</strain>
        <plasmid evidence="2">Plasmid pDEIPR02</plasmid>
    </source>
</reference>